<accession>A0A068R5Z6</accession>
<dbReference type="EMBL" id="FO704551">
    <property type="protein sequence ID" value="CDG22311.1"/>
    <property type="molecule type" value="Genomic_DNA"/>
</dbReference>
<evidence type="ECO:0000259" key="2">
    <source>
        <dbReference type="Pfam" id="PF13808"/>
    </source>
</evidence>
<proteinExistence type="inferred from homology"/>
<dbReference type="InterPro" id="IPR032806">
    <property type="entry name" value="YbfD_N"/>
</dbReference>
<dbReference type="PANTHER" id="PTHR30298:SF0">
    <property type="entry name" value="PROTEIN YBFL-RELATED"/>
    <property type="match status" value="1"/>
</dbReference>
<sequence>MGVIFLAFSAVLSGASGWKSIQEFGKLQIEWLKQHTSFTHGIPHRHTIARILKAIVAESLLEALLNWVNERRSQEGKPIIAMDGKILRGADQNEAKTAAHLVTSYSAPKDNIESQQKFQQVTKRFLASRTKNVGNNPLQPRFPCVPQSTLALIEYLTLIQSVPRLFRTGKCFSSAP</sequence>
<dbReference type="NCBIfam" id="NF033564">
    <property type="entry name" value="transpos_ISAs1"/>
    <property type="match status" value="1"/>
</dbReference>
<name>A0A068R5Z6_9GAMM</name>
<evidence type="ECO:0000313" key="3">
    <source>
        <dbReference type="EMBL" id="CDG22311.1"/>
    </source>
</evidence>
<dbReference type="Proteomes" id="UP000032735">
    <property type="component" value="Chromosome"/>
</dbReference>
<evidence type="ECO:0000256" key="1">
    <source>
        <dbReference type="ARBA" id="ARBA00010075"/>
    </source>
</evidence>
<dbReference type="PANTHER" id="PTHR30298">
    <property type="entry name" value="H REPEAT-ASSOCIATED PREDICTED TRANSPOSASE"/>
    <property type="match status" value="1"/>
</dbReference>
<dbReference type="HOGENOM" id="CLU_1524558_0_0_6"/>
<dbReference type="InterPro" id="IPR047647">
    <property type="entry name" value="ISAs1_transpos"/>
</dbReference>
<reference evidence="3 4" key="1">
    <citation type="submission" date="2013-07" db="EMBL/GenBank/DDBJ databases">
        <authorList>
            <person name="Genoscope - CEA"/>
        </authorList>
    </citation>
    <scope>NUCLEOTIDE SEQUENCE [LARGE SCALE GENOMIC DNA]</scope>
    <source>
        <strain evidence="3 4">G6</strain>
    </source>
</reference>
<comment type="similarity">
    <text evidence="1">Belongs to the transposase 11 family.</text>
</comment>
<evidence type="ECO:0000313" key="4">
    <source>
        <dbReference type="Proteomes" id="UP000032735"/>
    </source>
</evidence>
<organism evidence="3 4">
    <name type="scientific">Xenorhabdus poinarii G6</name>
    <dbReference type="NCBI Taxonomy" id="1354304"/>
    <lineage>
        <taxon>Bacteria</taxon>
        <taxon>Pseudomonadati</taxon>
        <taxon>Pseudomonadota</taxon>
        <taxon>Gammaproteobacteria</taxon>
        <taxon>Enterobacterales</taxon>
        <taxon>Morganellaceae</taxon>
        <taxon>Xenorhabdus</taxon>
    </lineage>
</organism>
<gene>
    <name evidence="3" type="ORF">XPG1_2659</name>
</gene>
<dbReference type="InterPro" id="IPR051698">
    <property type="entry name" value="Transposase_11-like"/>
</dbReference>
<feature type="domain" description="H repeat-associated protein N-terminal" evidence="2">
    <location>
        <begin position="3"/>
        <end position="68"/>
    </location>
</feature>
<dbReference type="Pfam" id="PF13808">
    <property type="entry name" value="DDE_Tnp_1_assoc"/>
    <property type="match status" value="1"/>
</dbReference>
<protein>
    <recommendedName>
        <fullName evidence="2">H repeat-associated protein N-terminal domain-containing protein</fullName>
    </recommendedName>
</protein>
<dbReference type="KEGG" id="xpo:XPG1_2659"/>
<dbReference type="AlphaFoldDB" id="A0A068R5Z6"/>
<keyword evidence="4" id="KW-1185">Reference proteome</keyword>
<dbReference type="STRING" id="1354304.XPG1_2659"/>